<sequence>MKIDFKIEHIDPIGQGVFKEEAAVTFIKKTLPGEVGVADVFSKKKGVQFAVLTEVTAPSADRKTPDCPHYAQCNGCDYQHTTYEKEVEFKKNALKRHMFKFPEIDVTFHKAKRRLGYRNRIQLHYDKKKRVLGLMNYKNEIVPVPDCKIIDPSVAYELRAIYTNNAWLRLVEKEPAKGHLELYSKDNNLGGHNVKVSVNRPYANGGFTQVNSEMNEKLRHWVEKKAAELIPHKAVVYDLFGGNGNLSVKFRNPTLVVDKYRTTPQPSGHQKFYSLDLYDPNAIKKLIALKAEGYPRPNWLIIDPPRSGLKNLNEFLNEFKPDGFIFIACEATSFTRDTLGILNNYELKSVEIFDLFPSTQHFETIGIFTRRPNNA</sequence>
<keyword evidence="3 4" id="KW-0949">S-adenosyl-L-methionine</keyword>
<evidence type="ECO:0008006" key="7">
    <source>
        <dbReference type="Google" id="ProtNLM"/>
    </source>
</evidence>
<dbReference type="InterPro" id="IPR010280">
    <property type="entry name" value="U5_MeTrfase_fam"/>
</dbReference>
<dbReference type="InterPro" id="IPR012340">
    <property type="entry name" value="NA-bd_OB-fold"/>
</dbReference>
<organism evidence="5 6">
    <name type="scientific">Bacteriovorax antarcticus</name>
    <dbReference type="NCBI Taxonomy" id="3088717"/>
    <lineage>
        <taxon>Bacteria</taxon>
        <taxon>Pseudomonadati</taxon>
        <taxon>Bdellovibrionota</taxon>
        <taxon>Bacteriovoracia</taxon>
        <taxon>Bacteriovoracales</taxon>
        <taxon>Bacteriovoracaceae</taxon>
        <taxon>Bacteriovorax</taxon>
    </lineage>
</organism>
<gene>
    <name evidence="5" type="ORF">SHI21_11040</name>
</gene>
<dbReference type="RefSeq" id="WP_323576636.1">
    <property type="nucleotide sequence ID" value="NZ_JAYGJQ010000002.1"/>
</dbReference>
<dbReference type="Proteomes" id="UP001302274">
    <property type="component" value="Unassembled WGS sequence"/>
</dbReference>
<evidence type="ECO:0000256" key="1">
    <source>
        <dbReference type="ARBA" id="ARBA00022603"/>
    </source>
</evidence>
<feature type="binding site" evidence="4">
    <location>
        <position position="240"/>
    </location>
    <ligand>
        <name>S-adenosyl-L-methionine</name>
        <dbReference type="ChEBI" id="CHEBI:59789"/>
    </ligand>
</feature>
<comment type="caution">
    <text evidence="4">Lacks conserved residue(s) required for the propagation of feature annotation.</text>
</comment>
<keyword evidence="2 4" id="KW-0808">Transferase</keyword>
<evidence type="ECO:0000313" key="5">
    <source>
        <dbReference type="EMBL" id="MEA9356745.1"/>
    </source>
</evidence>
<dbReference type="Gene3D" id="3.40.50.150">
    <property type="entry name" value="Vaccinia Virus protein VP39"/>
    <property type="match status" value="3"/>
</dbReference>
<dbReference type="PANTHER" id="PTHR11061">
    <property type="entry name" value="RNA M5U METHYLTRANSFERASE"/>
    <property type="match status" value="1"/>
</dbReference>
<comment type="caution">
    <text evidence="5">The sequence shown here is derived from an EMBL/GenBank/DDBJ whole genome shotgun (WGS) entry which is preliminary data.</text>
</comment>
<evidence type="ECO:0000256" key="3">
    <source>
        <dbReference type="ARBA" id="ARBA00022691"/>
    </source>
</evidence>
<keyword evidence="6" id="KW-1185">Reference proteome</keyword>
<evidence type="ECO:0000313" key="6">
    <source>
        <dbReference type="Proteomes" id="UP001302274"/>
    </source>
</evidence>
<dbReference type="EMBL" id="JAYGJQ010000002">
    <property type="protein sequence ID" value="MEA9356745.1"/>
    <property type="molecule type" value="Genomic_DNA"/>
</dbReference>
<dbReference type="SUPFAM" id="SSF53335">
    <property type="entry name" value="S-adenosyl-L-methionine-dependent methyltransferases"/>
    <property type="match status" value="1"/>
</dbReference>
<feature type="binding site" evidence="4">
    <location>
        <position position="303"/>
    </location>
    <ligand>
        <name>S-adenosyl-L-methionine</name>
        <dbReference type="ChEBI" id="CHEBI:59789"/>
    </ligand>
</feature>
<feature type="binding site" evidence="4">
    <location>
        <position position="209"/>
    </location>
    <ligand>
        <name>S-adenosyl-L-methionine</name>
        <dbReference type="ChEBI" id="CHEBI:59789"/>
    </ligand>
</feature>
<feature type="active site" description="Nucleophile" evidence="4">
    <location>
        <position position="329"/>
    </location>
</feature>
<dbReference type="PROSITE" id="PS51687">
    <property type="entry name" value="SAM_MT_RNA_M5U"/>
    <property type="match status" value="1"/>
</dbReference>
<name>A0ABU5VYS5_9BACT</name>
<dbReference type="InterPro" id="IPR029063">
    <property type="entry name" value="SAM-dependent_MTases_sf"/>
</dbReference>
<comment type="similarity">
    <text evidence="4">Belongs to the class I-like SAM-binding methyltransferase superfamily. RNA M5U methyltransferase family.</text>
</comment>
<evidence type="ECO:0000256" key="4">
    <source>
        <dbReference type="PROSITE-ProRule" id="PRU01024"/>
    </source>
</evidence>
<keyword evidence="1 4" id="KW-0489">Methyltransferase</keyword>
<dbReference type="Gene3D" id="2.40.50.140">
    <property type="entry name" value="Nucleic acid-binding proteins"/>
    <property type="match status" value="1"/>
</dbReference>
<protein>
    <recommendedName>
        <fullName evidence="7">23S rRNA (Uracil1939-C5)-methyltransferase</fullName>
    </recommendedName>
</protein>
<reference evidence="5 6" key="1">
    <citation type="submission" date="2023-11" db="EMBL/GenBank/DDBJ databases">
        <title>A Novel Polar Bacteriovorax (B. antarcticus) Isolated from the Biocrust in Antarctica.</title>
        <authorList>
            <person name="Mun W."/>
            <person name="Choi S.Y."/>
            <person name="Mitchell R.J."/>
        </authorList>
    </citation>
    <scope>NUCLEOTIDE SEQUENCE [LARGE SCALE GENOMIC DNA]</scope>
    <source>
        <strain evidence="5 6">PP10</strain>
    </source>
</reference>
<evidence type="ECO:0000256" key="2">
    <source>
        <dbReference type="ARBA" id="ARBA00022679"/>
    </source>
</evidence>
<accession>A0ABU5VYS5</accession>
<dbReference type="PANTHER" id="PTHR11061:SF30">
    <property type="entry name" value="TRNA (URACIL(54)-C(5))-METHYLTRANSFERASE"/>
    <property type="match status" value="1"/>
</dbReference>
<proteinExistence type="inferred from homology"/>